<dbReference type="SUPFAM" id="SSF52058">
    <property type="entry name" value="L domain-like"/>
    <property type="match status" value="2"/>
</dbReference>
<proteinExistence type="predicted"/>
<feature type="region of interest" description="Disordered" evidence="3">
    <location>
        <begin position="974"/>
        <end position="1048"/>
    </location>
</feature>
<evidence type="ECO:0000313" key="7">
    <source>
        <dbReference type="Proteomes" id="UP001374579"/>
    </source>
</evidence>
<name>A0AAN9GF55_9CAEN</name>
<feature type="region of interest" description="Disordered" evidence="3">
    <location>
        <begin position="806"/>
        <end position="933"/>
    </location>
</feature>
<evidence type="ECO:0000256" key="5">
    <source>
        <dbReference type="SAM" id="SignalP"/>
    </source>
</evidence>
<accession>A0AAN9GF55</accession>
<keyword evidence="4" id="KW-0472">Membrane</keyword>
<dbReference type="SMART" id="SM00369">
    <property type="entry name" value="LRR_TYP"/>
    <property type="match status" value="14"/>
</dbReference>
<dbReference type="InterPro" id="IPR032675">
    <property type="entry name" value="LRR_dom_sf"/>
</dbReference>
<protein>
    <submittedName>
        <fullName evidence="6">Uncharacterized protein</fullName>
    </submittedName>
</protein>
<dbReference type="Pfam" id="PF00560">
    <property type="entry name" value="LRR_1"/>
    <property type="match status" value="2"/>
</dbReference>
<evidence type="ECO:0000256" key="2">
    <source>
        <dbReference type="ARBA" id="ARBA00022737"/>
    </source>
</evidence>
<organism evidence="6 7">
    <name type="scientific">Littorina saxatilis</name>
    <dbReference type="NCBI Taxonomy" id="31220"/>
    <lineage>
        <taxon>Eukaryota</taxon>
        <taxon>Metazoa</taxon>
        <taxon>Spiralia</taxon>
        <taxon>Lophotrochozoa</taxon>
        <taxon>Mollusca</taxon>
        <taxon>Gastropoda</taxon>
        <taxon>Caenogastropoda</taxon>
        <taxon>Littorinimorpha</taxon>
        <taxon>Littorinoidea</taxon>
        <taxon>Littorinidae</taxon>
        <taxon>Littorina</taxon>
    </lineage>
</organism>
<evidence type="ECO:0000256" key="4">
    <source>
        <dbReference type="SAM" id="Phobius"/>
    </source>
</evidence>
<keyword evidence="1" id="KW-0433">Leucine-rich repeat</keyword>
<feature type="compositionally biased region" description="Basic and acidic residues" evidence="3">
    <location>
        <begin position="687"/>
        <end position="705"/>
    </location>
</feature>
<evidence type="ECO:0000313" key="6">
    <source>
        <dbReference type="EMBL" id="KAK7106097.1"/>
    </source>
</evidence>
<feature type="transmembrane region" description="Helical" evidence="4">
    <location>
        <begin position="647"/>
        <end position="672"/>
    </location>
</feature>
<dbReference type="InterPro" id="IPR001611">
    <property type="entry name" value="Leu-rich_rpt"/>
</dbReference>
<dbReference type="PANTHER" id="PTHR24366">
    <property type="entry name" value="IG(IMMUNOGLOBULIN) AND LRR(LEUCINE RICH REPEAT) DOMAINS"/>
    <property type="match status" value="1"/>
</dbReference>
<gene>
    <name evidence="6" type="ORF">V1264_017394</name>
</gene>
<keyword evidence="5" id="KW-0732">Signal</keyword>
<feature type="signal peptide" evidence="5">
    <location>
        <begin position="1"/>
        <end position="23"/>
    </location>
</feature>
<dbReference type="InterPro" id="IPR003591">
    <property type="entry name" value="Leu-rich_rpt_typical-subtyp"/>
</dbReference>
<keyword evidence="4" id="KW-1133">Transmembrane helix</keyword>
<sequence length="1048" mass="115105">MKSHVACVTLAFITCIGLPNVISQAPVPKPICCQVHTYLNGVHVHCKNTVPAKHPNKEQCVNSYENLSTFGRIQSLNLSCNDVSVVPNLATSELSRLVSLDLSHNALQVLPRDALRGFTKLESLNLSHNQLAQLTSDSFAQLTSLETLNLSFNQLEVLPVGLFDELGQLLALDLSHNLLGAVLDLHNLFQQLSSLTVLNLSHNALTELPIELFQRLSSLGELDLSKNRLHNVSGGVFQGLGDLVRLDLAHNDLKAVSTSTFKGLEKVEHLDLSHNSLITLRKASFTPLSNLWWLSLRSNRMKWLPEHLFGGLKWLNYLDLSDNQLLLDHEALPPEVFSPLIKLNYLLLDHNDRRTEGRYPKQVFTPLSQLRHLSIDTFSTVEFHQDFAQLAQLRTLELPACKIKSLTSDSFSGLQVSPLLTIRLDGCPLQETRGCPFCGFENLETFSFTNRPSQFVDAHDSPGTPLELLGPENALLRRINMSNVNFRPDSVQYFADHTLKNLDRLEVLDLSNNKLQGVHFSLKVSVKQILLSGNKFQSIPVNLRDLSRLNLLDMKDNGISFLTESERAFLNGLAKSQLFNIRLAGNQFQCPLNDCSTADLYKWFAHTEVNFDEGQVQGRDYACVTEEGRPSSMETARAYCHASSTFAFVYASLLLAFSCAVGVLICVAVQCLGNVRPRRKSLPSGGETRDSVRDSVRDGGADDSRVKHRIHVTPVNGQPTLHLSELDYGQVLEGSLSLSDSSPDYNTQHVTRFSSNGTRTLMPQPNNLDRNGLYIGNEATAAPLLAPNIPSCDDRDSTLTDENTVLGHISRRAPTGNRTAAPNTPSWENRDSALTDEDTVSDNISRKAPPGNRDLADGSSSLGSYNELPGPLGFRADRTSRAARGGADVTRRVSDSLGSPASSAWTPDTSGHDGHHHTAPKQAHVGDGGEDYNITPSDVPGFLTLSPLSSGATSVAGYELHHQTLLKMPVADDVTSGHMSTDSAMSTKKKPSSRFSPSTRTSRSKKARAEDDDDDEKMPLGFQPMMNLAPQKGKLTLKTPVEETGSSR</sequence>
<feature type="chain" id="PRO_5043007765" evidence="5">
    <location>
        <begin position="24"/>
        <end position="1048"/>
    </location>
</feature>
<evidence type="ECO:0000256" key="3">
    <source>
        <dbReference type="SAM" id="MobiDB-lite"/>
    </source>
</evidence>
<dbReference type="Pfam" id="PF13855">
    <property type="entry name" value="LRR_8"/>
    <property type="match status" value="3"/>
</dbReference>
<evidence type="ECO:0000256" key="1">
    <source>
        <dbReference type="ARBA" id="ARBA00022614"/>
    </source>
</evidence>
<keyword evidence="2" id="KW-0677">Repeat</keyword>
<dbReference type="FunFam" id="3.80.10.10:FF:001164">
    <property type="entry name" value="GH01279p"/>
    <property type="match status" value="1"/>
</dbReference>
<reference evidence="6 7" key="1">
    <citation type="submission" date="2024-02" db="EMBL/GenBank/DDBJ databases">
        <title>Chromosome-scale genome assembly of the rough periwinkle Littorina saxatilis.</title>
        <authorList>
            <person name="De Jode A."/>
            <person name="Faria R."/>
            <person name="Formenti G."/>
            <person name="Sims Y."/>
            <person name="Smith T.P."/>
            <person name="Tracey A."/>
            <person name="Wood J.M.D."/>
            <person name="Zagrodzka Z.B."/>
            <person name="Johannesson K."/>
            <person name="Butlin R.K."/>
            <person name="Leder E.H."/>
        </authorList>
    </citation>
    <scope>NUCLEOTIDE SEQUENCE [LARGE SCALE GENOMIC DNA]</scope>
    <source>
        <strain evidence="6">Snail1</strain>
        <tissue evidence="6">Muscle</tissue>
    </source>
</reference>
<dbReference type="Gene3D" id="3.80.10.10">
    <property type="entry name" value="Ribonuclease Inhibitor"/>
    <property type="match status" value="4"/>
</dbReference>
<feature type="compositionally biased region" description="Polar residues" evidence="3">
    <location>
        <begin position="816"/>
        <end position="827"/>
    </location>
</feature>
<keyword evidence="4" id="KW-0812">Transmembrane</keyword>
<keyword evidence="7" id="KW-1185">Reference proteome</keyword>
<feature type="region of interest" description="Disordered" evidence="3">
    <location>
        <begin position="679"/>
        <end position="705"/>
    </location>
</feature>
<dbReference type="Proteomes" id="UP001374579">
    <property type="component" value="Unassembled WGS sequence"/>
</dbReference>
<dbReference type="PROSITE" id="PS51450">
    <property type="entry name" value="LRR"/>
    <property type="match status" value="3"/>
</dbReference>
<comment type="caution">
    <text evidence="6">The sequence shown here is derived from an EMBL/GenBank/DDBJ whole genome shotgun (WGS) entry which is preliminary data.</text>
</comment>
<dbReference type="EMBL" id="JBAMIC010000007">
    <property type="protein sequence ID" value="KAK7106097.1"/>
    <property type="molecule type" value="Genomic_DNA"/>
</dbReference>
<dbReference type="PANTHER" id="PTHR24366:SF96">
    <property type="entry name" value="LEUCINE RICH REPEAT CONTAINING 53"/>
    <property type="match status" value="1"/>
</dbReference>
<dbReference type="PRINTS" id="PR00019">
    <property type="entry name" value="LEURICHRPT"/>
</dbReference>
<dbReference type="AlphaFoldDB" id="A0AAN9GF55"/>
<dbReference type="SMART" id="SM00365">
    <property type="entry name" value="LRR_SD22"/>
    <property type="match status" value="5"/>
</dbReference>
<feature type="compositionally biased region" description="Polar residues" evidence="3">
    <location>
        <begin position="896"/>
        <end position="909"/>
    </location>
</feature>